<keyword evidence="2" id="KW-1185">Reference proteome</keyword>
<proteinExistence type="predicted"/>
<dbReference type="AlphaFoldDB" id="A0A0G3GT50"/>
<dbReference type="STRING" id="1050174.CEPID_12670"/>
<dbReference type="Proteomes" id="UP000035368">
    <property type="component" value="Chromosome"/>
</dbReference>
<dbReference type="KEGG" id="cei:CEPID_12670"/>
<name>A0A0G3GT50_9CORY</name>
<accession>A0A0G3GT50</accession>
<dbReference type="PATRIC" id="fig|1050174.4.peg.2558"/>
<dbReference type="OrthoDB" id="5242876at2"/>
<evidence type="ECO:0008006" key="3">
    <source>
        <dbReference type="Google" id="ProtNLM"/>
    </source>
</evidence>
<protein>
    <recommendedName>
        <fullName evidence="3">GNAT family N-acetyltransferase</fullName>
    </recommendedName>
</protein>
<reference evidence="1 2" key="1">
    <citation type="submission" date="2015-05" db="EMBL/GenBank/DDBJ databases">
        <title>Complete genome sequence of Corynebacterium epidermidicanis DSM 45586, isolated from the skin of a dog suffering from pruritus.</title>
        <authorList>
            <person name="Ruckert C."/>
            <person name="Albersmeier A."/>
            <person name="Winkler A."/>
            <person name="Tauch A."/>
        </authorList>
    </citation>
    <scope>NUCLEOTIDE SEQUENCE [LARGE SCALE GENOMIC DNA]</scope>
    <source>
        <strain evidence="1 2">DSM 45586</strain>
    </source>
</reference>
<organism evidence="1 2">
    <name type="scientific">Corynebacterium epidermidicanis</name>
    <dbReference type="NCBI Taxonomy" id="1050174"/>
    <lineage>
        <taxon>Bacteria</taxon>
        <taxon>Bacillati</taxon>
        <taxon>Actinomycetota</taxon>
        <taxon>Actinomycetes</taxon>
        <taxon>Mycobacteriales</taxon>
        <taxon>Corynebacteriaceae</taxon>
        <taxon>Corynebacterium</taxon>
    </lineage>
</organism>
<sequence>MRIEPVSLTNLHPAAKRSVFWELGASAAVVEPEIEKELWLSRTLLTYGTCGFSAVNSATAEATLLFAPPSLLPGVAAMPSPVSPDAVLISSLFADLFDPSTYALLLDATLGHLLGAGVPAVEAYAWNSGPWGHLGLMPDFALLAAGFWEEAPHPELPRYRIELPPSDGLMAAAEVEELLRVQC</sequence>
<gene>
    <name evidence="1" type="ORF">CEPID_12670</name>
</gene>
<dbReference type="RefSeq" id="WP_047241204.1">
    <property type="nucleotide sequence ID" value="NZ_CP011541.1"/>
</dbReference>
<evidence type="ECO:0000313" key="1">
    <source>
        <dbReference type="EMBL" id="AKK04356.1"/>
    </source>
</evidence>
<dbReference type="EMBL" id="CP011541">
    <property type="protein sequence ID" value="AKK04356.1"/>
    <property type="molecule type" value="Genomic_DNA"/>
</dbReference>
<evidence type="ECO:0000313" key="2">
    <source>
        <dbReference type="Proteomes" id="UP000035368"/>
    </source>
</evidence>